<name>A0A6A6W7D3_9PEZI</name>
<dbReference type="PANTHER" id="PTHR48025">
    <property type="entry name" value="OS02G0815200 PROTEIN"/>
    <property type="match status" value="1"/>
</dbReference>
<organism evidence="5 6">
    <name type="scientific">Pseudovirgaria hyperparasitica</name>
    <dbReference type="NCBI Taxonomy" id="470096"/>
    <lineage>
        <taxon>Eukaryota</taxon>
        <taxon>Fungi</taxon>
        <taxon>Dikarya</taxon>
        <taxon>Ascomycota</taxon>
        <taxon>Pezizomycotina</taxon>
        <taxon>Dothideomycetes</taxon>
        <taxon>Dothideomycetes incertae sedis</taxon>
        <taxon>Acrospermales</taxon>
        <taxon>Acrospermaceae</taxon>
        <taxon>Pseudovirgaria</taxon>
    </lineage>
</organism>
<dbReference type="Pfam" id="PF00076">
    <property type="entry name" value="RRM_1"/>
    <property type="match status" value="1"/>
</dbReference>
<feature type="region of interest" description="Disordered" evidence="3">
    <location>
        <begin position="328"/>
        <end position="354"/>
    </location>
</feature>
<feature type="domain" description="RRM" evidence="4">
    <location>
        <begin position="224"/>
        <end position="311"/>
    </location>
</feature>
<reference evidence="5" key="1">
    <citation type="journal article" date="2020" name="Stud. Mycol.">
        <title>101 Dothideomycetes genomes: a test case for predicting lifestyles and emergence of pathogens.</title>
        <authorList>
            <person name="Haridas S."/>
            <person name="Albert R."/>
            <person name="Binder M."/>
            <person name="Bloem J."/>
            <person name="Labutti K."/>
            <person name="Salamov A."/>
            <person name="Andreopoulos B."/>
            <person name="Baker S."/>
            <person name="Barry K."/>
            <person name="Bills G."/>
            <person name="Bluhm B."/>
            <person name="Cannon C."/>
            <person name="Castanera R."/>
            <person name="Culley D."/>
            <person name="Daum C."/>
            <person name="Ezra D."/>
            <person name="Gonzalez J."/>
            <person name="Henrissat B."/>
            <person name="Kuo A."/>
            <person name="Liang C."/>
            <person name="Lipzen A."/>
            <person name="Lutzoni F."/>
            <person name="Magnuson J."/>
            <person name="Mondo S."/>
            <person name="Nolan M."/>
            <person name="Ohm R."/>
            <person name="Pangilinan J."/>
            <person name="Park H.-J."/>
            <person name="Ramirez L."/>
            <person name="Alfaro M."/>
            <person name="Sun H."/>
            <person name="Tritt A."/>
            <person name="Yoshinaga Y."/>
            <person name="Zwiers L.-H."/>
            <person name="Turgeon B."/>
            <person name="Goodwin S."/>
            <person name="Spatafora J."/>
            <person name="Crous P."/>
            <person name="Grigoriev I."/>
        </authorList>
    </citation>
    <scope>NUCLEOTIDE SEQUENCE</scope>
    <source>
        <strain evidence="5">CBS 121739</strain>
    </source>
</reference>
<dbReference type="InterPro" id="IPR035979">
    <property type="entry name" value="RBD_domain_sf"/>
</dbReference>
<dbReference type="SUPFAM" id="SSF54928">
    <property type="entry name" value="RNA-binding domain, RBD"/>
    <property type="match status" value="1"/>
</dbReference>
<dbReference type="InterPro" id="IPR000504">
    <property type="entry name" value="RRM_dom"/>
</dbReference>
<evidence type="ECO:0000256" key="2">
    <source>
        <dbReference type="PROSITE-ProRule" id="PRU00176"/>
    </source>
</evidence>
<dbReference type="PROSITE" id="PS50102">
    <property type="entry name" value="RRM"/>
    <property type="match status" value="2"/>
</dbReference>
<evidence type="ECO:0000313" key="6">
    <source>
        <dbReference type="Proteomes" id="UP000799437"/>
    </source>
</evidence>
<keyword evidence="1 2" id="KW-0694">RNA-binding</keyword>
<feature type="compositionally biased region" description="Polar residues" evidence="3">
    <location>
        <begin position="152"/>
        <end position="165"/>
    </location>
</feature>
<evidence type="ECO:0000259" key="4">
    <source>
        <dbReference type="PROSITE" id="PS50102"/>
    </source>
</evidence>
<dbReference type="AlphaFoldDB" id="A0A6A6W7D3"/>
<dbReference type="OrthoDB" id="272703at2759"/>
<dbReference type="GeneID" id="54487988"/>
<dbReference type="InterPro" id="IPR012677">
    <property type="entry name" value="Nucleotide-bd_a/b_plait_sf"/>
</dbReference>
<sequence length="354" mass="40004">MTDADVHSHLLGPPSIEHIMASSNESAGFEDDGPDLSRRLYIGNMPYRAQVTHVQELLGRHELPYRNIDISTDPFTGRNPGYCFVDMETSEDLTHALTILSSESILNRYIKVNTVKPKRSNPNDRRPPTRIYNQWRPQEIPTRIPAGHDQKSPSTNESVRNTAQNKRPRYGPTDTPCYDYSRSNSNLTALPADVDSASGSPYAFDRWARTDAAVHWIAPVDEGRRVYVGGLPRMPRQDAVNLEIRDLFRGFTVQAISKIISPSATARRTPENHYYTWVDLGSASEAQRAASALNGMMMSWGGRVKVAIAIKGCDRKVLREQFGIDKTEKERKQGMRPRNSAEDFDISRMANWRQ</sequence>
<dbReference type="Gene3D" id="3.30.70.330">
    <property type="match status" value="2"/>
</dbReference>
<accession>A0A6A6W7D3</accession>
<evidence type="ECO:0000313" key="5">
    <source>
        <dbReference type="EMBL" id="KAF2758543.1"/>
    </source>
</evidence>
<dbReference type="InterPro" id="IPR050502">
    <property type="entry name" value="Euk_RNA-bind_prot"/>
</dbReference>
<dbReference type="RefSeq" id="XP_033600994.1">
    <property type="nucleotide sequence ID" value="XM_033746934.1"/>
</dbReference>
<feature type="region of interest" description="Disordered" evidence="3">
    <location>
        <begin position="116"/>
        <end position="174"/>
    </location>
</feature>
<dbReference type="PANTHER" id="PTHR48025:SF1">
    <property type="entry name" value="RRM DOMAIN-CONTAINING PROTEIN"/>
    <property type="match status" value="1"/>
</dbReference>
<evidence type="ECO:0000256" key="1">
    <source>
        <dbReference type="ARBA" id="ARBA00022884"/>
    </source>
</evidence>
<proteinExistence type="predicted"/>
<protein>
    <recommendedName>
        <fullName evidence="4">RRM domain-containing protein</fullName>
    </recommendedName>
</protein>
<feature type="domain" description="RRM" evidence="4">
    <location>
        <begin position="38"/>
        <end position="117"/>
    </location>
</feature>
<gene>
    <name evidence="5" type="ORF">EJ05DRAFT_500062</name>
</gene>
<dbReference type="Proteomes" id="UP000799437">
    <property type="component" value="Unassembled WGS sequence"/>
</dbReference>
<evidence type="ECO:0000256" key="3">
    <source>
        <dbReference type="SAM" id="MobiDB-lite"/>
    </source>
</evidence>
<dbReference type="GO" id="GO:0003723">
    <property type="term" value="F:RNA binding"/>
    <property type="evidence" value="ECO:0007669"/>
    <property type="project" value="UniProtKB-UniRule"/>
</dbReference>
<dbReference type="EMBL" id="ML996571">
    <property type="protein sequence ID" value="KAF2758543.1"/>
    <property type="molecule type" value="Genomic_DNA"/>
</dbReference>
<dbReference type="SMART" id="SM00360">
    <property type="entry name" value="RRM"/>
    <property type="match status" value="2"/>
</dbReference>
<keyword evidence="6" id="KW-1185">Reference proteome</keyword>